<dbReference type="RefSeq" id="WP_144333980.1">
    <property type="nucleotide sequence ID" value="NZ_VLPL01000008.1"/>
</dbReference>
<dbReference type="OrthoDB" id="9832992at2"/>
<evidence type="ECO:0000313" key="1">
    <source>
        <dbReference type="EMBL" id="TSJ41169.1"/>
    </source>
</evidence>
<dbReference type="EMBL" id="VLPL01000008">
    <property type="protein sequence ID" value="TSJ41169.1"/>
    <property type="molecule type" value="Genomic_DNA"/>
</dbReference>
<reference evidence="1 2" key="1">
    <citation type="submission" date="2019-07" db="EMBL/GenBank/DDBJ databases">
        <authorList>
            <person name="Huq M.A."/>
        </authorList>
    </citation>
    <scope>NUCLEOTIDE SEQUENCE [LARGE SCALE GENOMIC DNA]</scope>
    <source>
        <strain evidence="1 2">MAH-3</strain>
    </source>
</reference>
<name>A0A556MN29_9FLAO</name>
<protein>
    <submittedName>
        <fullName evidence="1">Uncharacterized protein</fullName>
    </submittedName>
</protein>
<organism evidence="1 2">
    <name type="scientific">Fluviicola chungangensis</name>
    <dbReference type="NCBI Taxonomy" id="2597671"/>
    <lineage>
        <taxon>Bacteria</taxon>
        <taxon>Pseudomonadati</taxon>
        <taxon>Bacteroidota</taxon>
        <taxon>Flavobacteriia</taxon>
        <taxon>Flavobacteriales</taxon>
        <taxon>Crocinitomicaceae</taxon>
        <taxon>Fluviicola</taxon>
    </lineage>
</organism>
<comment type="caution">
    <text evidence="1">The sequence shown here is derived from an EMBL/GenBank/DDBJ whole genome shotgun (WGS) entry which is preliminary data.</text>
</comment>
<accession>A0A556MN29</accession>
<gene>
    <name evidence="1" type="ORF">FO442_14750</name>
</gene>
<dbReference type="Proteomes" id="UP000316008">
    <property type="component" value="Unassembled WGS sequence"/>
</dbReference>
<sequence length="139" mass="16483">MELLNEIRLSPLPETKMVLGEIKDLGAYFELYMHFSKGELLPFDFPQKHLDKFPDRSYKQLLMMEITNKMNVINTYMAIQNEYLKNYYVLYLHYANGMDIPLDFPEAIIDQFPNRSYIHRLKGAITTLQLEINNERDAI</sequence>
<evidence type="ECO:0000313" key="2">
    <source>
        <dbReference type="Proteomes" id="UP000316008"/>
    </source>
</evidence>
<keyword evidence="2" id="KW-1185">Reference proteome</keyword>
<proteinExistence type="predicted"/>
<dbReference type="AlphaFoldDB" id="A0A556MN29"/>